<evidence type="ECO:0000256" key="1">
    <source>
        <dbReference type="SAM" id="MobiDB-lite"/>
    </source>
</evidence>
<comment type="caution">
    <text evidence="2">The sequence shown here is derived from an EMBL/GenBank/DDBJ whole genome shotgun (WGS) entry which is preliminary data.</text>
</comment>
<feature type="region of interest" description="Disordered" evidence="1">
    <location>
        <begin position="264"/>
        <end position="308"/>
    </location>
</feature>
<keyword evidence="3" id="KW-1185">Reference proteome</keyword>
<evidence type="ECO:0000313" key="3">
    <source>
        <dbReference type="Proteomes" id="UP000821866"/>
    </source>
</evidence>
<feature type="compositionally biased region" description="Acidic residues" evidence="1">
    <location>
        <begin position="107"/>
        <end position="126"/>
    </location>
</feature>
<dbReference type="AlphaFoldDB" id="A0A9J6DL29"/>
<dbReference type="EMBL" id="JABSTU010000008">
    <property type="protein sequence ID" value="KAH8022654.1"/>
    <property type="molecule type" value="Genomic_DNA"/>
</dbReference>
<protein>
    <submittedName>
        <fullName evidence="2">Uncharacterized protein</fullName>
    </submittedName>
</protein>
<proteinExistence type="predicted"/>
<reference evidence="2" key="2">
    <citation type="submission" date="2021-09" db="EMBL/GenBank/DDBJ databases">
        <authorList>
            <person name="Jia N."/>
            <person name="Wang J."/>
            <person name="Shi W."/>
            <person name="Du L."/>
            <person name="Sun Y."/>
            <person name="Zhan W."/>
            <person name="Jiang J."/>
            <person name="Wang Q."/>
            <person name="Zhang B."/>
            <person name="Ji P."/>
            <person name="Sakyi L.B."/>
            <person name="Cui X."/>
            <person name="Yuan T."/>
            <person name="Jiang B."/>
            <person name="Yang W."/>
            <person name="Lam T.T.-Y."/>
            <person name="Chang Q."/>
            <person name="Ding S."/>
            <person name="Wang X."/>
            <person name="Zhu J."/>
            <person name="Ruan X."/>
            <person name="Zhao L."/>
            <person name="Wei J."/>
            <person name="Que T."/>
            <person name="Du C."/>
            <person name="Cheng J."/>
            <person name="Dai P."/>
            <person name="Han X."/>
            <person name="Huang E."/>
            <person name="Gao Y."/>
            <person name="Liu J."/>
            <person name="Shao H."/>
            <person name="Ye R."/>
            <person name="Li L."/>
            <person name="Wei W."/>
            <person name="Wang X."/>
            <person name="Wang C."/>
            <person name="Huo Q."/>
            <person name="Li W."/>
            <person name="Guo W."/>
            <person name="Chen H."/>
            <person name="Chen S."/>
            <person name="Zhou L."/>
            <person name="Zhou L."/>
            <person name="Ni X."/>
            <person name="Tian J."/>
            <person name="Zhou Y."/>
            <person name="Sheng Y."/>
            <person name="Liu T."/>
            <person name="Pan Y."/>
            <person name="Xia L."/>
            <person name="Li J."/>
            <person name="Zhao F."/>
            <person name="Cao W."/>
        </authorList>
    </citation>
    <scope>NUCLEOTIDE SEQUENCE</scope>
    <source>
        <strain evidence="2">Rmic-2018</strain>
        <tissue evidence="2">Larvae</tissue>
    </source>
</reference>
<dbReference type="Proteomes" id="UP000821866">
    <property type="component" value="Chromosome 6"/>
</dbReference>
<reference evidence="2" key="1">
    <citation type="journal article" date="2020" name="Cell">
        <title>Large-Scale Comparative Analyses of Tick Genomes Elucidate Their Genetic Diversity and Vector Capacities.</title>
        <authorList>
            <consortium name="Tick Genome and Microbiome Consortium (TIGMIC)"/>
            <person name="Jia N."/>
            <person name="Wang J."/>
            <person name="Shi W."/>
            <person name="Du L."/>
            <person name="Sun Y."/>
            <person name="Zhan W."/>
            <person name="Jiang J.F."/>
            <person name="Wang Q."/>
            <person name="Zhang B."/>
            <person name="Ji P."/>
            <person name="Bell-Sakyi L."/>
            <person name="Cui X.M."/>
            <person name="Yuan T.T."/>
            <person name="Jiang B.G."/>
            <person name="Yang W.F."/>
            <person name="Lam T.T."/>
            <person name="Chang Q.C."/>
            <person name="Ding S.J."/>
            <person name="Wang X.J."/>
            <person name="Zhu J.G."/>
            <person name="Ruan X.D."/>
            <person name="Zhao L."/>
            <person name="Wei J.T."/>
            <person name="Ye R.Z."/>
            <person name="Que T.C."/>
            <person name="Du C.H."/>
            <person name="Zhou Y.H."/>
            <person name="Cheng J.X."/>
            <person name="Dai P.F."/>
            <person name="Guo W.B."/>
            <person name="Han X.H."/>
            <person name="Huang E.J."/>
            <person name="Li L.F."/>
            <person name="Wei W."/>
            <person name="Gao Y.C."/>
            <person name="Liu J.Z."/>
            <person name="Shao H.Z."/>
            <person name="Wang X."/>
            <person name="Wang C.C."/>
            <person name="Yang T.C."/>
            <person name="Huo Q.B."/>
            <person name="Li W."/>
            <person name="Chen H.Y."/>
            <person name="Chen S.E."/>
            <person name="Zhou L.G."/>
            <person name="Ni X.B."/>
            <person name="Tian J.H."/>
            <person name="Sheng Y."/>
            <person name="Liu T."/>
            <person name="Pan Y.S."/>
            <person name="Xia L.Y."/>
            <person name="Li J."/>
            <person name="Zhao F."/>
            <person name="Cao W.C."/>
        </authorList>
    </citation>
    <scope>NUCLEOTIDE SEQUENCE</scope>
    <source>
        <strain evidence="2">Rmic-2018</strain>
    </source>
</reference>
<feature type="region of interest" description="Disordered" evidence="1">
    <location>
        <begin position="104"/>
        <end position="126"/>
    </location>
</feature>
<organism evidence="2 3">
    <name type="scientific">Rhipicephalus microplus</name>
    <name type="common">Cattle tick</name>
    <name type="synonym">Boophilus microplus</name>
    <dbReference type="NCBI Taxonomy" id="6941"/>
    <lineage>
        <taxon>Eukaryota</taxon>
        <taxon>Metazoa</taxon>
        <taxon>Ecdysozoa</taxon>
        <taxon>Arthropoda</taxon>
        <taxon>Chelicerata</taxon>
        <taxon>Arachnida</taxon>
        <taxon>Acari</taxon>
        <taxon>Parasitiformes</taxon>
        <taxon>Ixodida</taxon>
        <taxon>Ixodoidea</taxon>
        <taxon>Ixodidae</taxon>
        <taxon>Rhipicephalinae</taxon>
        <taxon>Rhipicephalus</taxon>
        <taxon>Boophilus</taxon>
    </lineage>
</organism>
<feature type="region of interest" description="Disordered" evidence="1">
    <location>
        <begin position="13"/>
        <end position="48"/>
    </location>
</feature>
<gene>
    <name evidence="2" type="ORF">HPB51_000954</name>
</gene>
<sequence>MCARAPIRSGVLVKSDRSEDGQAVLGVRGSRVTGPEGRRSGTQSTSRSYELHAAADVLHLGRFPSARLGVRCQSVQGSAELFEAFPRRSSLRIDRRFRLSEGSFEKEYDDGGEDDDDDEEEEEESDVDMGILYMAPQYFHPHLRYPTPTSGAWAFFYLRKRRRVSFQKASSYHAIRPRSSLTKPADRRSRDNTRLTALVAPPQRQPLPARNRVPRWRAGCLLRCPASTERRVRVARSSRVCFLGARSVGPASLEGRARLASLPASSTAECAQRKLSSTASCDDERMGNGEGGTQSTSASEARSAWEEG</sequence>
<name>A0A9J6DL29_RHIMP</name>
<evidence type="ECO:0000313" key="2">
    <source>
        <dbReference type="EMBL" id="KAH8022654.1"/>
    </source>
</evidence>
<feature type="compositionally biased region" description="Polar residues" evidence="1">
    <location>
        <begin position="264"/>
        <end position="280"/>
    </location>
</feature>
<accession>A0A9J6DL29</accession>